<dbReference type="Pfam" id="PF25597">
    <property type="entry name" value="SH3_retrovirus"/>
    <property type="match status" value="1"/>
</dbReference>
<dbReference type="InterPro" id="IPR057670">
    <property type="entry name" value="SH3_retrovirus"/>
</dbReference>
<evidence type="ECO:0000313" key="2">
    <source>
        <dbReference type="EMBL" id="GEU54138.1"/>
    </source>
</evidence>
<evidence type="ECO:0000259" key="1">
    <source>
        <dbReference type="Pfam" id="PF25597"/>
    </source>
</evidence>
<feature type="domain" description="Retroviral polymerase SH3-like" evidence="1">
    <location>
        <begin position="212"/>
        <end position="263"/>
    </location>
</feature>
<comment type="caution">
    <text evidence="2">The sequence shown here is derived from an EMBL/GenBank/DDBJ whole genome shotgun (WGS) entry which is preliminary data.</text>
</comment>
<protein>
    <submittedName>
        <fullName evidence="2">Retrovirus-related Pol polyprotein from transposon TNT 1-94</fullName>
    </submittedName>
</protein>
<gene>
    <name evidence="2" type="ORF">Tci_026116</name>
</gene>
<proteinExistence type="predicted"/>
<organism evidence="2">
    <name type="scientific">Tanacetum cinerariifolium</name>
    <name type="common">Dalmatian daisy</name>
    <name type="synonym">Chrysanthemum cinerariifolium</name>
    <dbReference type="NCBI Taxonomy" id="118510"/>
    <lineage>
        <taxon>Eukaryota</taxon>
        <taxon>Viridiplantae</taxon>
        <taxon>Streptophyta</taxon>
        <taxon>Embryophyta</taxon>
        <taxon>Tracheophyta</taxon>
        <taxon>Spermatophyta</taxon>
        <taxon>Magnoliopsida</taxon>
        <taxon>eudicotyledons</taxon>
        <taxon>Gunneridae</taxon>
        <taxon>Pentapetalae</taxon>
        <taxon>asterids</taxon>
        <taxon>campanulids</taxon>
        <taxon>Asterales</taxon>
        <taxon>Asteraceae</taxon>
        <taxon>Asteroideae</taxon>
        <taxon>Anthemideae</taxon>
        <taxon>Anthemidinae</taxon>
        <taxon>Tanacetum</taxon>
    </lineage>
</organism>
<accession>A0A6L2KXB6</accession>
<sequence length="378" mass="42879">MILKKESIDNAFAKSNTIIISLKSLDECFSSKNCVRKFLRELHPKCRVKVTKIEELNNLTTLPINELIRNLKVYEEVIKKDFQTVKGKKEQNRSLALKVKKEVSDENSSSSDSEDEEYDMVVKELKKFFKRRGRFNDNGEDEVEKTKDETGLVAQAPDEICLGINLEPDEWIKDSGLSKHMTGNRKLFSSYKAYNRGNVIFGSNLRGKIIGKDYLTKFDPKSYEGVFLGYLQNSKAYIILKKQTMKVEESLNVTFDETPPPPKTLPLEDDELVEEEAIEGSGIEIIVYVDSDHAGDYVDCKSTSGVCTFMGCRLTSWFSKKQTALSIFTTEAKYVSVGEACQQALWMLQDLVDYGVRLDDIPIMCDNKGAIDLSKNPI</sequence>
<reference evidence="2" key="1">
    <citation type="journal article" date="2019" name="Sci. Rep.">
        <title>Draft genome of Tanacetum cinerariifolium, the natural source of mosquito coil.</title>
        <authorList>
            <person name="Yamashiro T."/>
            <person name="Shiraishi A."/>
            <person name="Satake H."/>
            <person name="Nakayama K."/>
        </authorList>
    </citation>
    <scope>NUCLEOTIDE SEQUENCE</scope>
</reference>
<name>A0A6L2KXB6_TANCI</name>
<dbReference type="CDD" id="cd09272">
    <property type="entry name" value="RNase_HI_RT_Ty1"/>
    <property type="match status" value="1"/>
</dbReference>
<dbReference type="PANTHER" id="PTHR11439">
    <property type="entry name" value="GAG-POL-RELATED RETROTRANSPOSON"/>
    <property type="match status" value="1"/>
</dbReference>
<dbReference type="AlphaFoldDB" id="A0A6L2KXB6"/>
<dbReference type="PANTHER" id="PTHR11439:SF483">
    <property type="entry name" value="PEPTIDE SYNTHASE GLIP-LIKE, PUTATIVE (AFU_ORTHOLOGUE AFUA_3G12920)-RELATED"/>
    <property type="match status" value="1"/>
</dbReference>
<dbReference type="EMBL" id="BKCJ010003285">
    <property type="protein sequence ID" value="GEU54138.1"/>
    <property type="molecule type" value="Genomic_DNA"/>
</dbReference>